<reference evidence="1" key="1">
    <citation type="submission" date="2018-06" db="EMBL/GenBank/DDBJ databases">
        <authorList>
            <person name="Zhirakovskaya E."/>
        </authorList>
    </citation>
    <scope>NUCLEOTIDE SEQUENCE</scope>
</reference>
<organism evidence="1">
    <name type="scientific">hydrothermal vent metagenome</name>
    <dbReference type="NCBI Taxonomy" id="652676"/>
    <lineage>
        <taxon>unclassified sequences</taxon>
        <taxon>metagenomes</taxon>
        <taxon>ecological metagenomes</taxon>
    </lineage>
</organism>
<evidence type="ECO:0000313" key="1">
    <source>
        <dbReference type="EMBL" id="VAW38089.1"/>
    </source>
</evidence>
<sequence>MKMVMGTRTHMAAKSTMTTKAVAAADAAVTAAKGERVMAMGRTTVVKTRMPIGPIPSMPIRTKTAAVTAAKTREALIPAAKVSG</sequence>
<dbReference type="AlphaFoldDB" id="A0A3B0VML0"/>
<dbReference type="EMBL" id="UOEZ01000065">
    <property type="protein sequence ID" value="VAW38089.1"/>
    <property type="molecule type" value="Genomic_DNA"/>
</dbReference>
<name>A0A3B0VML0_9ZZZZ</name>
<protein>
    <submittedName>
        <fullName evidence="1">Uncharacterized protein</fullName>
    </submittedName>
</protein>
<gene>
    <name evidence="1" type="ORF">MNBD_DELTA02-1212</name>
</gene>
<accession>A0A3B0VML0</accession>
<proteinExistence type="predicted"/>